<evidence type="ECO:0000256" key="1">
    <source>
        <dbReference type="SAM" id="Phobius"/>
    </source>
</evidence>
<dbReference type="AlphaFoldDB" id="A0A9P8UY60"/>
<feature type="transmembrane region" description="Helical" evidence="1">
    <location>
        <begin position="194"/>
        <end position="213"/>
    </location>
</feature>
<reference evidence="2" key="1">
    <citation type="journal article" date="2021" name="Nat. Commun.">
        <title>Genetic determinants of endophytism in the Arabidopsis root mycobiome.</title>
        <authorList>
            <person name="Mesny F."/>
            <person name="Miyauchi S."/>
            <person name="Thiergart T."/>
            <person name="Pickel B."/>
            <person name="Atanasova L."/>
            <person name="Karlsson M."/>
            <person name="Huettel B."/>
            <person name="Barry K.W."/>
            <person name="Haridas S."/>
            <person name="Chen C."/>
            <person name="Bauer D."/>
            <person name="Andreopoulos W."/>
            <person name="Pangilinan J."/>
            <person name="LaButti K."/>
            <person name="Riley R."/>
            <person name="Lipzen A."/>
            <person name="Clum A."/>
            <person name="Drula E."/>
            <person name="Henrissat B."/>
            <person name="Kohler A."/>
            <person name="Grigoriev I.V."/>
            <person name="Martin F.M."/>
            <person name="Hacquard S."/>
        </authorList>
    </citation>
    <scope>NUCLEOTIDE SEQUENCE</scope>
    <source>
        <strain evidence="2">MPI-SDFR-AT-0073</strain>
    </source>
</reference>
<feature type="transmembrane region" description="Helical" evidence="1">
    <location>
        <begin position="585"/>
        <end position="606"/>
    </location>
</feature>
<comment type="caution">
    <text evidence="2">The sequence shown here is derived from an EMBL/GenBank/DDBJ whole genome shotgun (WGS) entry which is preliminary data.</text>
</comment>
<organism evidence="2 3">
    <name type="scientific">Truncatella angustata</name>
    <dbReference type="NCBI Taxonomy" id="152316"/>
    <lineage>
        <taxon>Eukaryota</taxon>
        <taxon>Fungi</taxon>
        <taxon>Dikarya</taxon>
        <taxon>Ascomycota</taxon>
        <taxon>Pezizomycotina</taxon>
        <taxon>Sordariomycetes</taxon>
        <taxon>Xylariomycetidae</taxon>
        <taxon>Amphisphaeriales</taxon>
        <taxon>Sporocadaceae</taxon>
        <taxon>Truncatella</taxon>
    </lineage>
</organism>
<name>A0A9P8UY60_9PEZI</name>
<protein>
    <submittedName>
        <fullName evidence="2">Uncharacterized protein</fullName>
    </submittedName>
</protein>
<dbReference type="GeneID" id="70130303"/>
<dbReference type="Proteomes" id="UP000758603">
    <property type="component" value="Unassembled WGS sequence"/>
</dbReference>
<evidence type="ECO:0000313" key="3">
    <source>
        <dbReference type="Proteomes" id="UP000758603"/>
    </source>
</evidence>
<feature type="transmembrane region" description="Helical" evidence="1">
    <location>
        <begin position="89"/>
        <end position="108"/>
    </location>
</feature>
<gene>
    <name evidence="2" type="ORF">BKA67DRAFT_546789</name>
</gene>
<proteinExistence type="predicted"/>
<keyword evidence="1" id="KW-0812">Transmembrane</keyword>
<dbReference type="Pfam" id="PF11374">
    <property type="entry name" value="DUF3176"/>
    <property type="match status" value="1"/>
</dbReference>
<keyword evidence="1" id="KW-1133">Transmembrane helix</keyword>
<feature type="transmembrane region" description="Helical" evidence="1">
    <location>
        <begin position="128"/>
        <end position="148"/>
    </location>
</feature>
<accession>A0A9P8UY60</accession>
<keyword evidence="1" id="KW-0472">Membrane</keyword>
<dbReference type="PANTHER" id="PTHR35394">
    <property type="entry name" value="DUF3176 DOMAIN-CONTAINING PROTEIN"/>
    <property type="match status" value="1"/>
</dbReference>
<dbReference type="EMBL" id="JAGPXC010000001">
    <property type="protein sequence ID" value="KAH6660089.1"/>
    <property type="molecule type" value="Genomic_DNA"/>
</dbReference>
<dbReference type="InterPro" id="IPR021514">
    <property type="entry name" value="DUF3176"/>
</dbReference>
<dbReference type="PANTHER" id="PTHR35394:SF5">
    <property type="entry name" value="DUF3176 DOMAIN-CONTAINING PROTEIN"/>
    <property type="match status" value="1"/>
</dbReference>
<keyword evidence="3" id="KW-1185">Reference proteome</keyword>
<dbReference type="RefSeq" id="XP_045964220.1">
    <property type="nucleotide sequence ID" value="XM_046101411.1"/>
</dbReference>
<sequence>MASNTVSPYSASTLAVAVDSASAQFSLDHDLPSQDLVSWRSTQVPSSKCITPCEVVRDTSFSTEYQETKTVGVSQLGAWKYTAATLHPWRWQLVTSVFSITCFTYLFYLASIWDDRPLAEWTTETVSINAVVAATATALKGSLMVLVASTISQSRWMHFASSGVPLRDLEYIDDAARGPWGSLLWLLRLPRTSLLVTIGSCVTLVATAFSFFAQQFVAIDLRRVPDPEAVAYFPWVQDASIFDLSSIRAFSDGFLGVKPDDVLMSCPTGECTWNSVLSVGVCGTCLDATHRLEQASCANMQLAQHDRNYETILCNYTISGSRGNASNDRVVVAPAYNTSLKLPIVQHYGLSGVSPLPLVHIFGLGDSITYPKQTCNTSGLWTGSFGSFEVPLLNYDPDTHVLQFGSPTLTQCDLRFCLQNYAINIDHDQITQTLTNTTGFYCEVDQTPIFRDGVEGNKTPYPFAVSAPEVPFGVFFDQFREKPIILELDRGRKNASDAASYFQSAVDGLSEYHGPMTSSMSFLSAPGDYVAAWAQTKGNRPLWMDNLAQTINNAIRRANAVPMFRDSYAGTAYSEQAYIRISWSWIAYPASLVGVTLVLFAVSLITTHWTGRNVWMTGNLALLLSDVDENIRMRAQGAYGSHDILLDAIGRTEVHLVRDNDAGWIFRATDTY</sequence>
<dbReference type="OrthoDB" id="5242705at2759"/>
<evidence type="ECO:0000313" key="2">
    <source>
        <dbReference type="EMBL" id="KAH6660089.1"/>
    </source>
</evidence>